<evidence type="ECO:0000256" key="1">
    <source>
        <dbReference type="SAM" id="MobiDB-lite"/>
    </source>
</evidence>
<name>A0A1J8Q9I3_9AGAM</name>
<dbReference type="Pfam" id="PF20414">
    <property type="entry name" value="DUF6698"/>
    <property type="match status" value="1"/>
</dbReference>
<dbReference type="Proteomes" id="UP000183567">
    <property type="component" value="Unassembled WGS sequence"/>
</dbReference>
<feature type="region of interest" description="Disordered" evidence="1">
    <location>
        <begin position="1"/>
        <end position="20"/>
    </location>
</feature>
<protein>
    <submittedName>
        <fullName evidence="2">Uncharacterized protein</fullName>
    </submittedName>
</protein>
<dbReference type="STRING" id="180088.A0A1J8Q9I3"/>
<dbReference type="OrthoDB" id="2673196at2759"/>
<keyword evidence="3" id="KW-1185">Reference proteome</keyword>
<accession>A0A1J8Q9I3</accession>
<evidence type="ECO:0000313" key="3">
    <source>
        <dbReference type="Proteomes" id="UP000183567"/>
    </source>
</evidence>
<evidence type="ECO:0000313" key="2">
    <source>
        <dbReference type="EMBL" id="OJA17327.1"/>
    </source>
</evidence>
<dbReference type="InterPro" id="IPR046521">
    <property type="entry name" value="DUF6698"/>
</dbReference>
<organism evidence="2 3">
    <name type="scientific">Rhizopogon vesiculosus</name>
    <dbReference type="NCBI Taxonomy" id="180088"/>
    <lineage>
        <taxon>Eukaryota</taxon>
        <taxon>Fungi</taxon>
        <taxon>Dikarya</taxon>
        <taxon>Basidiomycota</taxon>
        <taxon>Agaricomycotina</taxon>
        <taxon>Agaricomycetes</taxon>
        <taxon>Agaricomycetidae</taxon>
        <taxon>Boletales</taxon>
        <taxon>Suillineae</taxon>
        <taxon>Rhizopogonaceae</taxon>
        <taxon>Rhizopogon</taxon>
    </lineage>
</organism>
<proteinExistence type="predicted"/>
<dbReference type="AlphaFoldDB" id="A0A1J8Q9I3"/>
<reference evidence="2 3" key="1">
    <citation type="submission" date="2016-03" db="EMBL/GenBank/DDBJ databases">
        <title>Comparative genomics of the ectomycorrhizal sister species Rhizopogon vinicolor and Rhizopogon vesiculosus (Basidiomycota: Boletales) reveals a divergence of the mating type B locus.</title>
        <authorList>
            <person name="Mujic A.B."/>
            <person name="Kuo A."/>
            <person name="Tritt A."/>
            <person name="Lipzen A."/>
            <person name="Chen C."/>
            <person name="Johnson J."/>
            <person name="Sharma A."/>
            <person name="Barry K."/>
            <person name="Grigoriev I.V."/>
            <person name="Spatafora J.W."/>
        </authorList>
    </citation>
    <scope>NUCLEOTIDE SEQUENCE [LARGE SCALE GENOMIC DNA]</scope>
    <source>
        <strain evidence="2 3">AM-OR11-056</strain>
    </source>
</reference>
<sequence>MPRSDSPESSPHTELASLKRRIVTLEEQNAELRKQPQHASGKDKLNDSGRGIRRLVCLRERVEDLIAKFDRRILLGANNESEADSTDLLQNARYRSYKMLVLWCPCVRELLQSGAERKELADSFSKLNNSADSARADGTTRLKRAVADWLMDCIPCPAPPIKPYDKRGRGLNHDVTGRLICPVDYNWDDSNNRQAIRGYHPDYMITASSWPMFLYANRLYDHQNPRTGLFQGELLLKAFKYLFTSPTSAELVDPENQHDGVSAQRHSRCKRTTGELRTRRHVAGILNMTSVQPQAIAYTAVQLRFALSGIGSWRTIDDTFDYQEFYDNVVELAATPDAAKAVDDLLLRIYMYLDQEMRSLIVLNRSRCYLLLAPPQDESRSGMHVLVL</sequence>
<dbReference type="EMBL" id="LVVM01002081">
    <property type="protein sequence ID" value="OJA17327.1"/>
    <property type="molecule type" value="Genomic_DNA"/>
</dbReference>
<gene>
    <name evidence="2" type="ORF">AZE42_11133</name>
</gene>
<comment type="caution">
    <text evidence="2">The sequence shown here is derived from an EMBL/GenBank/DDBJ whole genome shotgun (WGS) entry which is preliminary data.</text>
</comment>